<dbReference type="OrthoDB" id="10255174at2759"/>
<dbReference type="Gene3D" id="3.40.50.1460">
    <property type="match status" value="1"/>
</dbReference>
<dbReference type="Proteomes" id="UP000219338">
    <property type="component" value="Unassembled WGS sequence"/>
</dbReference>
<dbReference type="EMBL" id="FUEG01000003">
    <property type="protein sequence ID" value="SJL00997.1"/>
    <property type="molecule type" value="Genomic_DNA"/>
</dbReference>
<sequence length="202" mass="23049">MGTRYHKIDFCNPLVSPTEALCPLDRDTQDADGKWIPDISDREINTLFKHISLAKGNKITFIADCCYGGSSSRNSQEPGKHSMRATENIYLHDMLCAADERWKQSGDPSDYQSVLSKDWQSDMSSHIVLVACDNFETMKEEQGHNGFHRVFTWALVRALRSSDWKKKMTYVDLVELLNRSLLGLQTPIVAGNLKKERLFYQA</sequence>
<evidence type="ECO:0000313" key="2">
    <source>
        <dbReference type="Proteomes" id="UP000219338"/>
    </source>
</evidence>
<gene>
    <name evidence="1" type="ORF">ARMOST_04311</name>
</gene>
<organism evidence="1 2">
    <name type="scientific">Armillaria ostoyae</name>
    <name type="common">Armillaria root rot fungus</name>
    <dbReference type="NCBI Taxonomy" id="47428"/>
    <lineage>
        <taxon>Eukaryota</taxon>
        <taxon>Fungi</taxon>
        <taxon>Dikarya</taxon>
        <taxon>Basidiomycota</taxon>
        <taxon>Agaricomycotina</taxon>
        <taxon>Agaricomycetes</taxon>
        <taxon>Agaricomycetidae</taxon>
        <taxon>Agaricales</taxon>
        <taxon>Marasmiineae</taxon>
        <taxon>Physalacriaceae</taxon>
        <taxon>Armillaria</taxon>
    </lineage>
</organism>
<proteinExistence type="predicted"/>
<evidence type="ECO:0000313" key="1">
    <source>
        <dbReference type="EMBL" id="SJL00997.1"/>
    </source>
</evidence>
<dbReference type="AlphaFoldDB" id="A0A284QX03"/>
<protein>
    <recommendedName>
        <fullName evidence="3">Caspase family p20 domain-containing protein</fullName>
    </recommendedName>
</protein>
<dbReference type="STRING" id="47428.A0A284QX03"/>
<reference evidence="2" key="1">
    <citation type="journal article" date="2017" name="Nat. Ecol. Evol.">
        <title>Genome expansion and lineage-specific genetic innovations in the forest pathogenic fungi Armillaria.</title>
        <authorList>
            <person name="Sipos G."/>
            <person name="Prasanna A.N."/>
            <person name="Walter M.C."/>
            <person name="O'Connor E."/>
            <person name="Balint B."/>
            <person name="Krizsan K."/>
            <person name="Kiss B."/>
            <person name="Hess J."/>
            <person name="Varga T."/>
            <person name="Slot J."/>
            <person name="Riley R."/>
            <person name="Boka B."/>
            <person name="Rigling D."/>
            <person name="Barry K."/>
            <person name="Lee J."/>
            <person name="Mihaltcheva S."/>
            <person name="LaButti K."/>
            <person name="Lipzen A."/>
            <person name="Waldron R."/>
            <person name="Moloney N.M."/>
            <person name="Sperisen C."/>
            <person name="Kredics L."/>
            <person name="Vagvoelgyi C."/>
            <person name="Patrignani A."/>
            <person name="Fitzpatrick D."/>
            <person name="Nagy I."/>
            <person name="Doyle S."/>
            <person name="Anderson J.B."/>
            <person name="Grigoriev I.V."/>
            <person name="Gueldener U."/>
            <person name="Muensterkoetter M."/>
            <person name="Nagy L.G."/>
        </authorList>
    </citation>
    <scope>NUCLEOTIDE SEQUENCE [LARGE SCALE GENOMIC DNA]</scope>
    <source>
        <strain evidence="2">C18/9</strain>
    </source>
</reference>
<keyword evidence="2" id="KW-1185">Reference proteome</keyword>
<name>A0A284QX03_ARMOS</name>
<evidence type="ECO:0008006" key="3">
    <source>
        <dbReference type="Google" id="ProtNLM"/>
    </source>
</evidence>
<accession>A0A284QX03</accession>